<accession>A0A251X0S0</accession>
<dbReference type="Pfam" id="PF14220">
    <property type="entry name" value="DUF4329"/>
    <property type="match status" value="1"/>
</dbReference>
<dbReference type="InterPro" id="IPR025479">
    <property type="entry name" value="DUF4329"/>
</dbReference>
<feature type="signal peptide" evidence="1">
    <location>
        <begin position="1"/>
        <end position="20"/>
    </location>
</feature>
<keyword evidence="4" id="KW-1185">Reference proteome</keyword>
<evidence type="ECO:0000256" key="1">
    <source>
        <dbReference type="SAM" id="SignalP"/>
    </source>
</evidence>
<feature type="domain" description="DUF4329" evidence="2">
    <location>
        <begin position="35"/>
        <end position="145"/>
    </location>
</feature>
<dbReference type="OrthoDB" id="7850904at2"/>
<reference evidence="3 4" key="1">
    <citation type="submission" date="2016-12" db="EMBL/GenBank/DDBJ databases">
        <title>The draft genome sequence of HSLHS2.</title>
        <authorList>
            <person name="Hu D."/>
            <person name="Wang L."/>
            <person name="Shao Z."/>
        </authorList>
    </citation>
    <scope>NUCLEOTIDE SEQUENCE [LARGE SCALE GENOMIC DNA]</scope>
    <source>
        <strain evidence="3">MCCC 1A06712</strain>
    </source>
</reference>
<evidence type="ECO:0000259" key="2">
    <source>
        <dbReference type="Pfam" id="PF14220"/>
    </source>
</evidence>
<dbReference type="EMBL" id="MSPP01000001">
    <property type="protein sequence ID" value="OUD10222.1"/>
    <property type="molecule type" value="Genomic_DNA"/>
</dbReference>
<comment type="caution">
    <text evidence="3">The sequence shown here is derived from an EMBL/GenBank/DDBJ whole genome shotgun (WGS) entry which is preliminary data.</text>
</comment>
<sequence length="178" mass="19790">MKFFASICFSLIAFANPVIGQTISPVAEEQAYIVKIFEKIQPRSFALNREICGYIGRNDAGRLVSSRLSTGSEAGCTLPHWPTKFDVIASFHTHSTYSPEYNSEVPSSTDMESDEASGIDGWIATPGGRLWYVDSSEMIAYQICGHHCVPQDPNYIDEPGQNIKPYYSYRAILKGEGY</sequence>
<proteinExistence type="predicted"/>
<gene>
    <name evidence="3" type="ORF">BVC71_01535</name>
</gene>
<dbReference type="RefSeq" id="WP_086449872.1">
    <property type="nucleotide sequence ID" value="NZ_MSPP01000001.1"/>
</dbReference>
<dbReference type="AlphaFoldDB" id="A0A251X0S0"/>
<feature type="chain" id="PRO_5013123680" description="DUF4329 domain-containing protein" evidence="1">
    <location>
        <begin position="21"/>
        <end position="178"/>
    </location>
</feature>
<dbReference type="Proteomes" id="UP000194664">
    <property type="component" value="Unassembled WGS sequence"/>
</dbReference>
<evidence type="ECO:0000313" key="4">
    <source>
        <dbReference type="Proteomes" id="UP000194664"/>
    </source>
</evidence>
<protein>
    <recommendedName>
        <fullName evidence="2">DUF4329 domain-containing protein</fullName>
    </recommendedName>
</protein>
<name>A0A251X0S0_9RHOB</name>
<keyword evidence="1" id="KW-0732">Signal</keyword>
<organism evidence="3 4">
    <name type="scientific">Marivivens niveibacter</name>
    <dbReference type="NCBI Taxonomy" id="1930667"/>
    <lineage>
        <taxon>Bacteria</taxon>
        <taxon>Pseudomonadati</taxon>
        <taxon>Pseudomonadota</taxon>
        <taxon>Alphaproteobacteria</taxon>
        <taxon>Rhodobacterales</taxon>
        <taxon>Paracoccaceae</taxon>
        <taxon>Marivivens group</taxon>
        <taxon>Marivivens</taxon>
    </lineage>
</organism>
<evidence type="ECO:0000313" key="3">
    <source>
        <dbReference type="EMBL" id="OUD10222.1"/>
    </source>
</evidence>